<dbReference type="EMBL" id="BAABJV010000011">
    <property type="protein sequence ID" value="GAA4785867.1"/>
    <property type="molecule type" value="Genomic_DNA"/>
</dbReference>
<dbReference type="Gene3D" id="3.40.50.20">
    <property type="match status" value="1"/>
</dbReference>
<organism evidence="1 2">
    <name type="scientific">Streptomyces sanyensis</name>
    <dbReference type="NCBI Taxonomy" id="568869"/>
    <lineage>
        <taxon>Bacteria</taxon>
        <taxon>Bacillati</taxon>
        <taxon>Actinomycetota</taxon>
        <taxon>Actinomycetes</taxon>
        <taxon>Kitasatosporales</taxon>
        <taxon>Streptomycetaceae</taxon>
        <taxon>Streptomyces</taxon>
    </lineage>
</organism>
<dbReference type="InterPro" id="IPR013815">
    <property type="entry name" value="ATP_grasp_subdomain_1"/>
</dbReference>
<dbReference type="Proteomes" id="UP001501147">
    <property type="component" value="Unassembled WGS sequence"/>
</dbReference>
<reference evidence="2" key="1">
    <citation type="journal article" date="2019" name="Int. J. Syst. Evol. Microbiol.">
        <title>The Global Catalogue of Microorganisms (GCM) 10K type strain sequencing project: providing services to taxonomists for standard genome sequencing and annotation.</title>
        <authorList>
            <consortium name="The Broad Institute Genomics Platform"/>
            <consortium name="The Broad Institute Genome Sequencing Center for Infectious Disease"/>
            <person name="Wu L."/>
            <person name="Ma J."/>
        </authorList>
    </citation>
    <scope>NUCLEOTIDE SEQUENCE [LARGE SCALE GENOMIC DNA]</scope>
    <source>
        <strain evidence="2">JCM 18324</strain>
    </source>
</reference>
<accession>A0ABP9ATT8</accession>
<evidence type="ECO:0000313" key="1">
    <source>
        <dbReference type="EMBL" id="GAA4785867.1"/>
    </source>
</evidence>
<protein>
    <recommendedName>
        <fullName evidence="3">ATP-grasp domain-containing protein</fullName>
    </recommendedName>
</protein>
<evidence type="ECO:0000313" key="2">
    <source>
        <dbReference type="Proteomes" id="UP001501147"/>
    </source>
</evidence>
<comment type="caution">
    <text evidence="1">The sequence shown here is derived from an EMBL/GenBank/DDBJ whole genome shotgun (WGS) entry which is preliminary data.</text>
</comment>
<dbReference type="SUPFAM" id="SSF56059">
    <property type="entry name" value="Glutathione synthetase ATP-binding domain-like"/>
    <property type="match status" value="1"/>
</dbReference>
<dbReference type="Gene3D" id="3.30.1490.20">
    <property type="entry name" value="ATP-grasp fold, A domain"/>
    <property type="match status" value="1"/>
</dbReference>
<keyword evidence="2" id="KW-1185">Reference proteome</keyword>
<proteinExistence type="predicted"/>
<name>A0ABP9ATT8_9ACTN</name>
<sequence>MLESVITHFEGRSGTEAPNGKPRAPMEIIHLTEVFRERGWRCLYCSLCDIEIASLRHHNVYDVATGTRHELTNSSLNTQVDAVVARLLGPVESRRDEIQEYFEKLWTDFTGTVVNHPASVLYGLRKDYLFEYIDRGFRVIPTRYFESSVSLQELTRACGNNPEGHIVKPVTGELGNSFMAVHELNEKVLRHKEPLVGGWLLQPFNPHVWDGEYQIFFVGERIVHGMRKFYPKDKRFGLPARAGRIVERYAPTSADRTFAREARVLWTEDLGKLTDLCRVDFVKEPDGLPVLLEFEAVNPGFSFGKLGRPRSHRLAEIIERHIRKRVRY</sequence>
<gene>
    <name evidence="1" type="ORF">GCM10023329_40720</name>
</gene>
<dbReference type="Gene3D" id="3.30.470.20">
    <property type="entry name" value="ATP-grasp fold, B domain"/>
    <property type="match status" value="1"/>
</dbReference>
<evidence type="ECO:0008006" key="3">
    <source>
        <dbReference type="Google" id="ProtNLM"/>
    </source>
</evidence>